<dbReference type="InParanoid" id="A0A0D2A8N2"/>
<reference evidence="4 5" key="1">
    <citation type="submission" date="2015-01" db="EMBL/GenBank/DDBJ databases">
        <title>The Genome Sequence of Ochroconis gallopava CBS43764.</title>
        <authorList>
            <consortium name="The Broad Institute Genomics Platform"/>
            <person name="Cuomo C."/>
            <person name="de Hoog S."/>
            <person name="Gorbushina A."/>
            <person name="Stielow B."/>
            <person name="Teixiera M."/>
            <person name="Abouelleil A."/>
            <person name="Chapman S.B."/>
            <person name="Priest M."/>
            <person name="Young S.K."/>
            <person name="Wortman J."/>
            <person name="Nusbaum C."/>
            <person name="Birren B."/>
        </authorList>
    </citation>
    <scope>NUCLEOTIDE SEQUENCE [LARGE SCALE GENOMIC DNA]</scope>
    <source>
        <strain evidence="4 5">CBS 43764</strain>
    </source>
</reference>
<dbReference type="PANTHER" id="PTHR23509:SF10">
    <property type="entry name" value="LD21067P"/>
    <property type="match status" value="1"/>
</dbReference>
<dbReference type="GeneID" id="27313726"/>
<feature type="region of interest" description="Disordered" evidence="2">
    <location>
        <begin position="1"/>
        <end position="65"/>
    </location>
</feature>
<dbReference type="Pfam" id="PF23463">
    <property type="entry name" value="WWE_2"/>
    <property type="match status" value="1"/>
</dbReference>
<dbReference type="GO" id="GO:0005737">
    <property type="term" value="C:cytoplasm"/>
    <property type="evidence" value="ECO:0007669"/>
    <property type="project" value="TreeGrafter"/>
</dbReference>
<feature type="coiled-coil region" evidence="1">
    <location>
        <begin position="882"/>
        <end position="909"/>
    </location>
</feature>
<dbReference type="HOGENOM" id="CLU_007365_1_0_1"/>
<evidence type="ECO:0000256" key="2">
    <source>
        <dbReference type="SAM" id="MobiDB-lite"/>
    </source>
</evidence>
<dbReference type="Pfam" id="PF02862">
    <property type="entry name" value="DDHD"/>
    <property type="match status" value="1"/>
</dbReference>
<dbReference type="InterPro" id="IPR055555">
    <property type="entry name" value="PA-PLA1_DUF7131"/>
</dbReference>
<gene>
    <name evidence="4" type="ORF">PV09_05753</name>
</gene>
<feature type="domain" description="DDHD" evidence="3">
    <location>
        <begin position="648"/>
        <end position="951"/>
    </location>
</feature>
<dbReference type="VEuPathDB" id="FungiDB:PV09_05753"/>
<feature type="region of interest" description="Disordered" evidence="2">
    <location>
        <begin position="794"/>
        <end position="832"/>
    </location>
</feature>
<dbReference type="Pfam" id="PF23465">
    <property type="entry name" value="DUF7131"/>
    <property type="match status" value="1"/>
</dbReference>
<dbReference type="Proteomes" id="UP000053259">
    <property type="component" value="Unassembled WGS sequence"/>
</dbReference>
<feature type="region of interest" description="Disordered" evidence="2">
    <location>
        <begin position="350"/>
        <end position="388"/>
    </location>
</feature>
<evidence type="ECO:0000313" key="5">
    <source>
        <dbReference type="Proteomes" id="UP000053259"/>
    </source>
</evidence>
<evidence type="ECO:0000259" key="3">
    <source>
        <dbReference type="PROSITE" id="PS51043"/>
    </source>
</evidence>
<dbReference type="EMBL" id="KN847546">
    <property type="protein sequence ID" value="KIW03108.1"/>
    <property type="molecule type" value="Genomic_DNA"/>
</dbReference>
<feature type="region of interest" description="Disordered" evidence="2">
    <location>
        <begin position="83"/>
        <end position="167"/>
    </location>
</feature>
<feature type="compositionally biased region" description="Basic and acidic residues" evidence="2">
    <location>
        <begin position="138"/>
        <end position="162"/>
    </location>
</feature>
<feature type="compositionally biased region" description="Basic and acidic residues" evidence="2">
    <location>
        <begin position="31"/>
        <end position="51"/>
    </location>
</feature>
<dbReference type="InterPro" id="IPR004177">
    <property type="entry name" value="DDHD_dom"/>
</dbReference>
<evidence type="ECO:0000256" key="1">
    <source>
        <dbReference type="SAM" id="Coils"/>
    </source>
</evidence>
<feature type="region of interest" description="Disordered" evidence="2">
    <location>
        <begin position="235"/>
        <end position="283"/>
    </location>
</feature>
<dbReference type="PROSITE" id="PS51043">
    <property type="entry name" value="DDHD"/>
    <property type="match status" value="1"/>
</dbReference>
<dbReference type="InterPro" id="IPR058055">
    <property type="entry name" value="PA-PLA1"/>
</dbReference>
<feature type="compositionally biased region" description="Basic and acidic residues" evidence="2">
    <location>
        <begin position="105"/>
        <end position="116"/>
    </location>
</feature>
<protein>
    <recommendedName>
        <fullName evidence="3">DDHD domain-containing protein</fullName>
    </recommendedName>
</protein>
<name>A0A0D2A8N2_9PEZI</name>
<dbReference type="STRING" id="253628.A0A0D2A8N2"/>
<sequence length="966" mass="108411">MSSPPNKQGYLSGLASYSPWSSRSATPKPPAPDKKHEDPTFEPQRGGDHSVSKRHRLSLKQYPSDCPPLVVRWFHAVDIPKRKPLQTQTSEGKAAPQPKKYVPFSERDSRAIEHAYQKGGEQDDVADRERLAQGQAPELDRTGDIGLSADDRRGTKLRRTAEEQEDTSVKVPVNEDFLFDVDVERRELAPAYWLGPVYDCRRGTWFATDGSSLKPLDENLATQLEEGYLKLKPWRFPKEQPNKSSPQASKPRSRPSSFALDSKKSVTPKNSNDSLKGHGDTAAVPNEAIQRTFRLFGAHMNSVVTYQDEKTAWIMSDDFLSGMRGTMYERFAGAAHYAGLKVVRGFTDATPKKESKDNDKPVDSSPRLGSEEKLKEKEAEKEKDEDIISPSLSRRITLERQMSSLVESGAFESRESEEEELRKRDEKEIENDYVEADGDEQGREIEHLILVTHGIGQQLGLRFESVNFIHDVNTLRKTLKSVYSNSPDLQALNAEVGKPQKNCRIQVLPICWRHLLDFPKQSLKYNRKEHDLGDAHEEEDEKYPSIDDITVNNVFRSFITDLALDILLYQSPAYKIHITRIVLNECNRIFRLFKQRNPNFKGKVSLMGHSLGSAIMFDILCNQKADTNGNRRHSMSSSRRKTDDEMQFEFPVEDFYALGSPIGLFQMLKGRTIAARTPNVKPAQTPFSDIDDPFATRTESNYFENTTSSPKCQRLYNIFHPTDPISYRLEPLITPAMSNMKPQPLPYTKKGLFGNPAQGMAGIGARVGQSVSGLWTGLTSGIASSLLSRSLGISADDPTKSQQGKASSRNQATNTSANGAGNVAQQSGPFASSDAEKLIRGDLTVRTGEDGQHPPTLLDDEIETLYSGFKKQSVTSSNPLERDDQRRDIEEQARKLKREEAKVRALNSNGRVDYSIQEGAFDLSLLAGIASHLSYWAEEDVSHFVISQLLSRHRVLRNETQRKGDA</sequence>
<dbReference type="InterPro" id="IPR057826">
    <property type="entry name" value="WWE_C20G8.02"/>
</dbReference>
<feature type="compositionally biased region" description="Polar residues" evidence="2">
    <location>
        <begin position="265"/>
        <end position="274"/>
    </location>
</feature>
<dbReference type="OrthoDB" id="431378at2759"/>
<keyword evidence="5" id="KW-1185">Reference proteome</keyword>
<keyword evidence="1" id="KW-0175">Coiled coil</keyword>
<dbReference type="FunCoup" id="A0A0D2A8N2">
    <property type="interactions" value="3"/>
</dbReference>
<dbReference type="PANTHER" id="PTHR23509">
    <property type="entry name" value="PA-PL1 PHOSPHOLIPASE FAMILY"/>
    <property type="match status" value="1"/>
</dbReference>
<dbReference type="SMART" id="SM01127">
    <property type="entry name" value="DDHD"/>
    <property type="match status" value="1"/>
</dbReference>
<proteinExistence type="predicted"/>
<accession>A0A0D2A8N2</accession>
<feature type="compositionally biased region" description="Basic and acidic residues" evidence="2">
    <location>
        <begin position="369"/>
        <end position="386"/>
    </location>
</feature>
<dbReference type="RefSeq" id="XP_016212977.1">
    <property type="nucleotide sequence ID" value="XM_016359298.1"/>
</dbReference>
<feature type="compositionally biased region" description="Basic and acidic residues" evidence="2">
    <location>
        <begin position="350"/>
        <end position="362"/>
    </location>
</feature>
<feature type="compositionally biased region" description="Polar residues" evidence="2">
    <location>
        <begin position="800"/>
        <end position="830"/>
    </location>
</feature>
<organism evidence="4 5">
    <name type="scientific">Verruconis gallopava</name>
    <dbReference type="NCBI Taxonomy" id="253628"/>
    <lineage>
        <taxon>Eukaryota</taxon>
        <taxon>Fungi</taxon>
        <taxon>Dikarya</taxon>
        <taxon>Ascomycota</taxon>
        <taxon>Pezizomycotina</taxon>
        <taxon>Dothideomycetes</taxon>
        <taxon>Pleosporomycetidae</taxon>
        <taxon>Venturiales</taxon>
        <taxon>Sympoventuriaceae</taxon>
        <taxon>Verruconis</taxon>
    </lineage>
</organism>
<dbReference type="AlphaFoldDB" id="A0A0D2A8N2"/>
<evidence type="ECO:0000313" key="4">
    <source>
        <dbReference type="EMBL" id="KIW03108.1"/>
    </source>
</evidence>
<feature type="compositionally biased region" description="Polar residues" evidence="2">
    <location>
        <begin position="242"/>
        <end position="256"/>
    </location>
</feature>
<feature type="region of interest" description="Disordered" evidence="2">
    <location>
        <begin position="407"/>
        <end position="431"/>
    </location>
</feature>
<dbReference type="GO" id="GO:0046872">
    <property type="term" value="F:metal ion binding"/>
    <property type="evidence" value="ECO:0007669"/>
    <property type="project" value="InterPro"/>
</dbReference>
<dbReference type="GO" id="GO:0004620">
    <property type="term" value="F:phospholipase activity"/>
    <property type="evidence" value="ECO:0007669"/>
    <property type="project" value="TreeGrafter"/>
</dbReference>